<evidence type="ECO:0000313" key="3">
    <source>
        <dbReference type="Proteomes" id="UP000215616"/>
    </source>
</evidence>
<evidence type="ECO:0000313" key="2">
    <source>
        <dbReference type="EMBL" id="OYX02408.1"/>
    </source>
</evidence>
<gene>
    <name evidence="2" type="ORF">B7Z12_12145</name>
</gene>
<name>A0A258D3T3_CAUVI</name>
<reference evidence="2 3" key="1">
    <citation type="submission" date="2017-03" db="EMBL/GenBank/DDBJ databases">
        <title>Lifting the veil on microbial sulfur biogeochemistry in mining wastewaters.</title>
        <authorList>
            <person name="Kantor R.S."/>
            <person name="Colenbrander Nelson T."/>
            <person name="Marshall S."/>
            <person name="Bennett D."/>
            <person name="Apte S."/>
            <person name="Camacho D."/>
            <person name="Thomas B.C."/>
            <person name="Warren L.A."/>
            <person name="Banfield J.F."/>
        </authorList>
    </citation>
    <scope>NUCLEOTIDE SEQUENCE [LARGE SCALE GENOMIC DNA]</scope>
    <source>
        <strain evidence="2">32-67-7</strain>
    </source>
</reference>
<dbReference type="AlphaFoldDB" id="A0A258D3T3"/>
<proteinExistence type="predicted"/>
<accession>A0A258D3T3</accession>
<dbReference type="Pfam" id="PF01230">
    <property type="entry name" value="HIT"/>
    <property type="match status" value="1"/>
</dbReference>
<evidence type="ECO:0000259" key="1">
    <source>
        <dbReference type="Pfam" id="PF01230"/>
    </source>
</evidence>
<dbReference type="EMBL" id="NCDQ01000190">
    <property type="protein sequence ID" value="OYX02408.1"/>
    <property type="molecule type" value="Genomic_DNA"/>
</dbReference>
<feature type="domain" description="HIT" evidence="1">
    <location>
        <begin position="15"/>
        <end position="99"/>
    </location>
</feature>
<dbReference type="Gene3D" id="3.30.428.10">
    <property type="entry name" value="HIT-like"/>
    <property type="match status" value="1"/>
</dbReference>
<protein>
    <submittedName>
        <fullName evidence="2">HIT family protein</fullName>
    </submittedName>
</protein>
<dbReference type="InterPro" id="IPR011146">
    <property type="entry name" value="HIT-like"/>
</dbReference>
<dbReference type="SUPFAM" id="SSF54197">
    <property type="entry name" value="HIT-like"/>
    <property type="match status" value="1"/>
</dbReference>
<organism evidence="2 3">
    <name type="scientific">Caulobacter vibrioides</name>
    <name type="common">Caulobacter crescentus</name>
    <dbReference type="NCBI Taxonomy" id="155892"/>
    <lineage>
        <taxon>Bacteria</taxon>
        <taxon>Pseudomonadati</taxon>
        <taxon>Pseudomonadota</taxon>
        <taxon>Alphaproteobacteria</taxon>
        <taxon>Caulobacterales</taxon>
        <taxon>Caulobacteraceae</taxon>
        <taxon>Caulobacter</taxon>
    </lineage>
</organism>
<dbReference type="GO" id="GO:0003824">
    <property type="term" value="F:catalytic activity"/>
    <property type="evidence" value="ECO:0007669"/>
    <property type="project" value="InterPro"/>
</dbReference>
<dbReference type="InterPro" id="IPR036265">
    <property type="entry name" value="HIT-like_sf"/>
</dbReference>
<dbReference type="Proteomes" id="UP000215616">
    <property type="component" value="Unassembled WGS sequence"/>
</dbReference>
<sequence length="145" mass="15724">MTNPTALAFGYPVSKVAETDHWLVLVRPKQPTFGSLVLVCKDAVQAFSDVSPAAFADLQVAVAGIERLLKSQVDYEKINYLMLMMVDKDVHFHVLPRYAGVRTDEGVAFPDAGWPAAPALGTAVELAPDAVERLAARFAKAWNPA</sequence>
<comment type="caution">
    <text evidence="2">The sequence shown here is derived from an EMBL/GenBank/DDBJ whole genome shotgun (WGS) entry which is preliminary data.</text>
</comment>